<proteinExistence type="inferred from homology"/>
<dbReference type="Pfam" id="PF04542">
    <property type="entry name" value="Sigma70_r2"/>
    <property type="match status" value="1"/>
</dbReference>
<keyword evidence="4" id="KW-0238">DNA-binding</keyword>
<dbReference type="InterPro" id="IPR014284">
    <property type="entry name" value="RNA_pol_sigma-70_dom"/>
</dbReference>
<dbReference type="Proteomes" id="UP001344906">
    <property type="component" value="Unassembled WGS sequence"/>
</dbReference>
<protein>
    <submittedName>
        <fullName evidence="8">DNA-directed RNA polymerase sigma-70 factor</fullName>
    </submittedName>
</protein>
<evidence type="ECO:0000259" key="7">
    <source>
        <dbReference type="Pfam" id="PF08281"/>
    </source>
</evidence>
<dbReference type="InterPro" id="IPR036388">
    <property type="entry name" value="WH-like_DNA-bd_sf"/>
</dbReference>
<keyword evidence="8" id="KW-0240">DNA-directed RNA polymerase</keyword>
<reference evidence="8 9" key="1">
    <citation type="submission" date="2023-02" db="EMBL/GenBank/DDBJ databases">
        <title>Dictyobacter halimunensis sp. nov., a new member of the class Ktedonobacteria from forest soil in a geothermal area.</title>
        <authorList>
            <person name="Rachmania M.K."/>
            <person name="Ningsih F."/>
            <person name="Sakai Y."/>
            <person name="Yabe S."/>
            <person name="Yokota A."/>
            <person name="Sjamsuridzal W."/>
        </authorList>
    </citation>
    <scope>NUCLEOTIDE SEQUENCE [LARGE SCALE GENOMIC DNA]</scope>
    <source>
        <strain evidence="8 9">S3.2.2.5</strain>
    </source>
</reference>
<evidence type="ECO:0000256" key="4">
    <source>
        <dbReference type="ARBA" id="ARBA00023125"/>
    </source>
</evidence>
<comment type="caution">
    <text evidence="8">The sequence shown here is derived from an EMBL/GenBank/DDBJ whole genome shotgun (WGS) entry which is preliminary data.</text>
</comment>
<dbReference type="InterPro" id="IPR013325">
    <property type="entry name" value="RNA_pol_sigma_r2"/>
</dbReference>
<dbReference type="NCBIfam" id="TIGR02937">
    <property type="entry name" value="sigma70-ECF"/>
    <property type="match status" value="1"/>
</dbReference>
<dbReference type="SUPFAM" id="SSF88946">
    <property type="entry name" value="Sigma2 domain of RNA polymerase sigma factors"/>
    <property type="match status" value="1"/>
</dbReference>
<feature type="domain" description="RNA polymerase sigma-70 region 2" evidence="6">
    <location>
        <begin position="12"/>
        <end position="78"/>
    </location>
</feature>
<name>A0ABQ6G5H5_9CHLR</name>
<dbReference type="InterPro" id="IPR013249">
    <property type="entry name" value="RNA_pol_sigma70_r4_t2"/>
</dbReference>
<evidence type="ECO:0000259" key="6">
    <source>
        <dbReference type="Pfam" id="PF04542"/>
    </source>
</evidence>
<dbReference type="Gene3D" id="1.10.10.10">
    <property type="entry name" value="Winged helix-like DNA-binding domain superfamily/Winged helix DNA-binding domain"/>
    <property type="match status" value="1"/>
</dbReference>
<evidence type="ECO:0000313" key="8">
    <source>
        <dbReference type="EMBL" id="GLV60039.1"/>
    </source>
</evidence>
<evidence type="ECO:0000256" key="5">
    <source>
        <dbReference type="ARBA" id="ARBA00023163"/>
    </source>
</evidence>
<evidence type="ECO:0000313" key="9">
    <source>
        <dbReference type="Proteomes" id="UP001344906"/>
    </source>
</evidence>
<dbReference type="Gene3D" id="1.10.1740.10">
    <property type="match status" value="1"/>
</dbReference>
<feature type="domain" description="RNA polymerase sigma factor 70 region 4 type 2" evidence="7">
    <location>
        <begin position="108"/>
        <end position="160"/>
    </location>
</feature>
<dbReference type="PANTHER" id="PTHR43133:SF8">
    <property type="entry name" value="RNA POLYMERASE SIGMA FACTOR HI_1459-RELATED"/>
    <property type="match status" value="1"/>
</dbReference>
<organism evidence="8 9">
    <name type="scientific">Dictyobacter halimunensis</name>
    <dbReference type="NCBI Taxonomy" id="3026934"/>
    <lineage>
        <taxon>Bacteria</taxon>
        <taxon>Bacillati</taxon>
        <taxon>Chloroflexota</taxon>
        <taxon>Ktedonobacteria</taxon>
        <taxon>Ktedonobacterales</taxon>
        <taxon>Dictyobacteraceae</taxon>
        <taxon>Dictyobacter</taxon>
    </lineage>
</organism>
<evidence type="ECO:0000256" key="2">
    <source>
        <dbReference type="ARBA" id="ARBA00023015"/>
    </source>
</evidence>
<dbReference type="RefSeq" id="WP_338256995.1">
    <property type="nucleotide sequence ID" value="NZ_BSRI01000002.1"/>
</dbReference>
<keyword evidence="3" id="KW-0731">Sigma factor</keyword>
<comment type="similarity">
    <text evidence="1">Belongs to the sigma-70 factor family. ECF subfamily.</text>
</comment>
<evidence type="ECO:0000256" key="3">
    <source>
        <dbReference type="ARBA" id="ARBA00023082"/>
    </source>
</evidence>
<dbReference type="InterPro" id="IPR039425">
    <property type="entry name" value="RNA_pol_sigma-70-like"/>
</dbReference>
<accession>A0ABQ6G5H5</accession>
<dbReference type="InterPro" id="IPR013324">
    <property type="entry name" value="RNA_pol_sigma_r3/r4-like"/>
</dbReference>
<dbReference type="GO" id="GO:0000428">
    <property type="term" value="C:DNA-directed RNA polymerase complex"/>
    <property type="evidence" value="ECO:0007669"/>
    <property type="project" value="UniProtKB-KW"/>
</dbReference>
<dbReference type="Pfam" id="PF08281">
    <property type="entry name" value="Sigma70_r4_2"/>
    <property type="match status" value="1"/>
</dbReference>
<dbReference type="PANTHER" id="PTHR43133">
    <property type="entry name" value="RNA POLYMERASE ECF-TYPE SIGMA FACTO"/>
    <property type="match status" value="1"/>
</dbReference>
<gene>
    <name evidence="8" type="ORF">KDH_68620</name>
</gene>
<dbReference type="CDD" id="cd06171">
    <property type="entry name" value="Sigma70_r4"/>
    <property type="match status" value="1"/>
</dbReference>
<dbReference type="EMBL" id="BSRI01000002">
    <property type="protein sequence ID" value="GLV60039.1"/>
    <property type="molecule type" value="Genomic_DNA"/>
</dbReference>
<dbReference type="SUPFAM" id="SSF88659">
    <property type="entry name" value="Sigma3 and sigma4 domains of RNA polymerase sigma factors"/>
    <property type="match status" value="1"/>
</dbReference>
<sequence length="171" mass="19515">MNKDQYVFFDRLYQEYYQRVLSYVRFHTGAGESAEDITSMVFERALTHLAELREPDATAAWLFRIARNCVTDAFRRSRPEVSLDELAFMEQPRVHSPEASALAREEQRLLLAQVARLSEREREIIGLKFVAHLTNRQIARVLGVPVGTVGSLLHRTLGKLRDALTSEGDAP</sequence>
<keyword evidence="9" id="KW-1185">Reference proteome</keyword>
<dbReference type="InterPro" id="IPR007627">
    <property type="entry name" value="RNA_pol_sigma70_r2"/>
</dbReference>
<keyword evidence="5" id="KW-0804">Transcription</keyword>
<keyword evidence="2" id="KW-0805">Transcription regulation</keyword>
<evidence type="ECO:0000256" key="1">
    <source>
        <dbReference type="ARBA" id="ARBA00010641"/>
    </source>
</evidence>